<accession>A0A1H5R7A5</accession>
<dbReference type="AlphaFoldDB" id="A0A1H5R7A5"/>
<reference evidence="2" key="1">
    <citation type="submission" date="2016-10" db="EMBL/GenBank/DDBJ databases">
        <authorList>
            <person name="Varghese N."/>
            <person name="Submissions S."/>
        </authorList>
    </citation>
    <scope>NUCLEOTIDE SEQUENCE [LARGE SCALE GENOMIC DNA]</scope>
    <source>
        <strain evidence="2">DSM 44654</strain>
    </source>
</reference>
<sequence length="335" mass="36426">MADIAPRYVVLGDGLEVAHYVFDVMTDMVAALPSGLDGDAQARADHMNALYLRAVALIAQRVRSEVADDIAMGTVPADVKAFSDLHDYVDANEYGGLCAENFGPTRMAFDVQNVVHEWLAAGRLDFPDIDVDDPVSREAWAVFGNRAEANAPAPSADVQPADDPCGGGDSEYRHIEEAIAVPLHAAPDGAGGGWRLCLRHLVHGYESAHTVYDDPRFQVIRETCGCSGDGHDDWCNDDAAKLENASFPDATALLHMLADALGYTVAYPGGTTVRYYADRNDARRYYRVEGSGVAVWQPFARNWESVDCLPCERDLEPITRQQIASPAAKWALGLK</sequence>
<protein>
    <submittedName>
        <fullName evidence="1">Uncharacterized protein</fullName>
    </submittedName>
</protein>
<evidence type="ECO:0000313" key="2">
    <source>
        <dbReference type="Proteomes" id="UP000198878"/>
    </source>
</evidence>
<gene>
    <name evidence="1" type="ORF">SAMN05421837_107315</name>
</gene>
<proteinExistence type="predicted"/>
<evidence type="ECO:0000313" key="1">
    <source>
        <dbReference type="EMBL" id="SEF34310.1"/>
    </source>
</evidence>
<dbReference type="STRING" id="218821.SAMN05421837_107315"/>
<organism evidence="1 2">
    <name type="scientific">Amycolatopsis pretoriensis</name>
    <dbReference type="NCBI Taxonomy" id="218821"/>
    <lineage>
        <taxon>Bacteria</taxon>
        <taxon>Bacillati</taxon>
        <taxon>Actinomycetota</taxon>
        <taxon>Actinomycetes</taxon>
        <taxon>Pseudonocardiales</taxon>
        <taxon>Pseudonocardiaceae</taxon>
        <taxon>Amycolatopsis</taxon>
    </lineage>
</organism>
<dbReference type="Proteomes" id="UP000198878">
    <property type="component" value="Unassembled WGS sequence"/>
</dbReference>
<keyword evidence="2" id="KW-1185">Reference proteome</keyword>
<name>A0A1H5R7A5_9PSEU</name>
<dbReference type="EMBL" id="FNUJ01000007">
    <property type="protein sequence ID" value="SEF34310.1"/>
    <property type="molecule type" value="Genomic_DNA"/>
</dbReference>